<dbReference type="InterPro" id="IPR001680">
    <property type="entry name" value="WD40_rpt"/>
</dbReference>
<keyword evidence="7" id="KW-1185">Reference proteome</keyword>
<dbReference type="PANTHER" id="PTHR10039:SF17">
    <property type="entry name" value="FUNGAL STAND N-TERMINAL GOODBYE DOMAIN-CONTAINING PROTEIN-RELATED"/>
    <property type="match status" value="1"/>
</dbReference>
<sequence length="1511" mass="167896">MAPSLLSALGFRHHKSKKRGNSDRPPSPSPPPSPTPAPVPHDSTLDNPTTAATLWAKAYDRLKAEDGQLVDAYERVLSRELAPASAEDNAIEKADHGRRQAQMEQLIKLGMERTGNKLKMEKTLQGAQALNNLVGPALQPIPQAALAWTAVSFALQIVVNPTTETRANREGVGYVAARMQWYGELSQLLLRENTVDGGLSSNLRSALEGRVVDLYRLLLAFLMKSVCSYYRNRLVNYLQDTIKLNDWEGALREIQDTERLVQRDIDQYNTQQMRSHLEALVNIAQDQQVRLLSNIHDAVQDQLELKKDDADNQLLRHLCLTDPLDDMDRIEQSKDRLLEGSCQWILDRDDFRDWKYAAGNSLYWIKGDPGKGKTMLMIGIIRDMLRAAPKNALTSFFFCQNADPNLNNATAVLRGLMYRLASQRKSLIAHIREAYDRRGRALFDDANAFFSLSNILARMLDDPSLPSIYIFIDALDECESDLEHLLGLLTERASPRLKVLVSSRPRPEIKALLAVDSLHTELDLGVDSAKEIGDVVAAYIDSEVEDLARRKRYRDELKAQVKEYLHCHADGTFLWAALVLKTLRKTLLWKTSSVLQTFPSGLKALYERMMQDVFEIDNESPETFQHCCHILSVITLAQRPLHITELAIVADLPQEFGEVAYLEEIVDHCGSFLTIRDGTIYFIHQSAREYVLSIQGKGRFSETPGHTQAGIVLRGLDTMSATLQKDIWGLGDPACEIDAIEPPRSDPLRLVRYFCEYWIEHLCNLDLPAQQAIGLSDSGAVLGFLRRHLLHWVEALSIIGKLQVASNMMERLQQSLMKHSDNSGNLRLLVQDARHFLDHHNYALRRTPLQIYSYALMFSPSSSHSIPVTDTHWKLHLTNIYGAEGRGKAAAFLLDDRLITCGFDEGTLEVCNTNNKTIERIVKGHKKHVQVLALSSDGSLLASTASNRYIQIWNVSDWSLRQTLRGRREYRSYSTLQFSPDGRKLLSVASGRVVCIWDLLTGTIQQTTNSEFIAPSCAVFLGNTQVASTPTTESVQVWDADTGDVQRVWTTDTVNVQSLLALSDGERIVVGGWTALQIWNATSGQLLTTLARYPSDQQIMTMALFPGGRRFATGSFKGSVQIWDIESCSREKEIHAAAGVSSLSVSSNGDKIAIGSLTGLQLWNTGIEAAVGLASHASAVCCLSVSPCRTWVMSGTENGTIGIWDRTTGALTREVEGHSSDISSLAISPDSKLAASSATDCTVRLWDTTTWTALHVLAEQEEHLIVQSFSSDGKILLTTSDNEILFRDTATGKLIRRIETPEWAAFAWSQDSALFACGFPNGTINTWAIQTEEEPRHIITDDEPNPSVSALAFSHDAAYLAVASSRDIRIYALGRSTIPTGPTSTSEPEPGTLQATIRYNYGAKGVYKVLGKLEFSMDLSRLITERGNLVIDWSQHPLTTQLPRWDGGYGIDGAGSSRTSWITFGGKRLFRLPIDCSYAPHVVSGDFVALACDNRVIMFGFKEGVNPFDSA</sequence>
<feature type="repeat" description="WD" evidence="3">
    <location>
        <begin position="1215"/>
        <end position="1256"/>
    </location>
</feature>
<evidence type="ECO:0000256" key="4">
    <source>
        <dbReference type="SAM" id="MobiDB-lite"/>
    </source>
</evidence>
<dbReference type="Pfam" id="PF00400">
    <property type="entry name" value="WD40"/>
    <property type="match status" value="5"/>
</dbReference>
<dbReference type="SUPFAM" id="SSF50998">
    <property type="entry name" value="Quinoprotein alcohol dehydrogenase-like"/>
    <property type="match status" value="1"/>
</dbReference>
<evidence type="ECO:0000256" key="1">
    <source>
        <dbReference type="ARBA" id="ARBA00022574"/>
    </source>
</evidence>
<dbReference type="Gene3D" id="3.40.50.300">
    <property type="entry name" value="P-loop containing nucleotide triphosphate hydrolases"/>
    <property type="match status" value="1"/>
</dbReference>
<keyword evidence="1 3" id="KW-0853">WD repeat</keyword>
<feature type="repeat" description="WD" evidence="3">
    <location>
        <begin position="975"/>
        <end position="1007"/>
    </location>
</feature>
<evidence type="ECO:0000313" key="6">
    <source>
        <dbReference type="EMBL" id="RDW65768.1"/>
    </source>
</evidence>
<gene>
    <name evidence="6" type="ORF">DSM5745_09507</name>
</gene>
<proteinExistence type="predicted"/>
<comment type="caution">
    <text evidence="6">The sequence shown here is derived from an EMBL/GenBank/DDBJ whole genome shotgun (WGS) entry which is preliminary data.</text>
</comment>
<feature type="repeat" description="WD" evidence="3">
    <location>
        <begin position="1099"/>
        <end position="1133"/>
    </location>
</feature>
<evidence type="ECO:0000256" key="2">
    <source>
        <dbReference type="ARBA" id="ARBA00022737"/>
    </source>
</evidence>
<dbReference type="InterPro" id="IPR056884">
    <property type="entry name" value="NPHP3-like_N"/>
</dbReference>
<dbReference type="OrthoDB" id="674604at2759"/>
<dbReference type="InterPro" id="IPR027417">
    <property type="entry name" value="P-loop_NTPase"/>
</dbReference>
<dbReference type="PROSITE" id="PS50082">
    <property type="entry name" value="WD_REPEATS_2"/>
    <property type="match status" value="5"/>
</dbReference>
<dbReference type="EMBL" id="PVWQ01000013">
    <property type="protein sequence ID" value="RDW65768.1"/>
    <property type="molecule type" value="Genomic_DNA"/>
</dbReference>
<dbReference type="InterPro" id="IPR011044">
    <property type="entry name" value="Quino_amine_DH_bsu"/>
</dbReference>
<feature type="region of interest" description="Disordered" evidence="4">
    <location>
        <begin position="1"/>
        <end position="48"/>
    </location>
</feature>
<dbReference type="InterPro" id="IPR007111">
    <property type="entry name" value="NACHT_NTPase"/>
</dbReference>
<dbReference type="PROSITE" id="PS00678">
    <property type="entry name" value="WD_REPEATS_1"/>
    <property type="match status" value="2"/>
</dbReference>
<protein>
    <recommendedName>
        <fullName evidence="5">NACHT domain-containing protein</fullName>
    </recommendedName>
</protein>
<dbReference type="CDD" id="cd00200">
    <property type="entry name" value="WD40"/>
    <property type="match status" value="1"/>
</dbReference>
<dbReference type="SUPFAM" id="SSF52540">
    <property type="entry name" value="P-loop containing nucleoside triphosphate hydrolases"/>
    <property type="match status" value="1"/>
</dbReference>
<dbReference type="InterPro" id="IPR019775">
    <property type="entry name" value="WD40_repeat_CS"/>
</dbReference>
<dbReference type="InterPro" id="IPR011047">
    <property type="entry name" value="Quinoprotein_ADH-like_sf"/>
</dbReference>
<feature type="domain" description="NACHT" evidence="5">
    <location>
        <begin position="361"/>
        <end position="505"/>
    </location>
</feature>
<dbReference type="STRING" id="1810919.A0A3D8QVN9"/>
<dbReference type="Proteomes" id="UP000256690">
    <property type="component" value="Unassembled WGS sequence"/>
</dbReference>
<dbReference type="Pfam" id="PF17100">
    <property type="entry name" value="NACHT_N"/>
    <property type="match status" value="1"/>
</dbReference>
<evidence type="ECO:0000259" key="5">
    <source>
        <dbReference type="PROSITE" id="PS50837"/>
    </source>
</evidence>
<dbReference type="SMART" id="SM00320">
    <property type="entry name" value="WD40"/>
    <property type="match status" value="9"/>
</dbReference>
<reference evidence="6 7" key="1">
    <citation type="journal article" date="2018" name="IMA Fungus">
        <title>IMA Genome-F 9: Draft genome sequence of Annulohypoxylon stygium, Aspergillus mulundensis, Berkeleyomyces basicola (syn. Thielaviopsis basicola), Ceratocystis smalleyi, two Cercospora beticola strains, Coleophoma cylindrospora, Fusarium fracticaudum, Phialophora cf. hyalina, and Morchella septimelata.</title>
        <authorList>
            <person name="Wingfield B.D."/>
            <person name="Bills G.F."/>
            <person name="Dong Y."/>
            <person name="Huang W."/>
            <person name="Nel W.J."/>
            <person name="Swalarsk-Parry B.S."/>
            <person name="Vaghefi N."/>
            <person name="Wilken P.M."/>
            <person name="An Z."/>
            <person name="de Beer Z.W."/>
            <person name="De Vos L."/>
            <person name="Chen L."/>
            <person name="Duong T.A."/>
            <person name="Gao Y."/>
            <person name="Hammerbacher A."/>
            <person name="Kikkert J.R."/>
            <person name="Li Y."/>
            <person name="Li H."/>
            <person name="Li K."/>
            <person name="Li Q."/>
            <person name="Liu X."/>
            <person name="Ma X."/>
            <person name="Naidoo K."/>
            <person name="Pethybridge S.J."/>
            <person name="Sun J."/>
            <person name="Steenkamp E.T."/>
            <person name="van der Nest M.A."/>
            <person name="van Wyk S."/>
            <person name="Wingfield M.J."/>
            <person name="Xiong C."/>
            <person name="Yue Q."/>
            <person name="Zhang X."/>
        </authorList>
    </citation>
    <scope>NUCLEOTIDE SEQUENCE [LARGE SCALE GENOMIC DNA]</scope>
    <source>
        <strain evidence="6 7">DSM 5745</strain>
    </source>
</reference>
<dbReference type="PANTHER" id="PTHR10039">
    <property type="entry name" value="AMELOGENIN"/>
    <property type="match status" value="1"/>
</dbReference>
<evidence type="ECO:0000256" key="3">
    <source>
        <dbReference type="PROSITE-ProRule" id="PRU00221"/>
    </source>
</evidence>
<dbReference type="RefSeq" id="XP_026599871.1">
    <property type="nucleotide sequence ID" value="XM_026751523.1"/>
</dbReference>
<dbReference type="InterPro" id="IPR015943">
    <property type="entry name" value="WD40/YVTN_repeat-like_dom_sf"/>
</dbReference>
<dbReference type="GeneID" id="38119877"/>
<feature type="compositionally biased region" description="Pro residues" evidence="4">
    <location>
        <begin position="25"/>
        <end position="39"/>
    </location>
</feature>
<feature type="repeat" description="WD" evidence="3">
    <location>
        <begin position="922"/>
        <end position="963"/>
    </location>
</feature>
<accession>A0A3D8QVN9</accession>
<dbReference type="InterPro" id="IPR031359">
    <property type="entry name" value="NACHT_N"/>
</dbReference>
<feature type="repeat" description="WD" evidence="3">
    <location>
        <begin position="1173"/>
        <end position="1214"/>
    </location>
</feature>
<organism evidence="6 7">
    <name type="scientific">Aspergillus mulundensis</name>
    <dbReference type="NCBI Taxonomy" id="1810919"/>
    <lineage>
        <taxon>Eukaryota</taxon>
        <taxon>Fungi</taxon>
        <taxon>Dikarya</taxon>
        <taxon>Ascomycota</taxon>
        <taxon>Pezizomycotina</taxon>
        <taxon>Eurotiomycetes</taxon>
        <taxon>Eurotiomycetidae</taxon>
        <taxon>Eurotiales</taxon>
        <taxon>Aspergillaceae</taxon>
        <taxon>Aspergillus</taxon>
        <taxon>Aspergillus subgen. Nidulantes</taxon>
    </lineage>
</organism>
<dbReference type="Gene3D" id="2.130.10.10">
    <property type="entry name" value="YVTN repeat-like/Quinoprotein amine dehydrogenase"/>
    <property type="match status" value="3"/>
</dbReference>
<dbReference type="PROSITE" id="PS50837">
    <property type="entry name" value="NACHT"/>
    <property type="match status" value="1"/>
</dbReference>
<dbReference type="SUPFAM" id="SSF50969">
    <property type="entry name" value="YVTN repeat-like/Quinoprotein amine dehydrogenase"/>
    <property type="match status" value="1"/>
</dbReference>
<evidence type="ECO:0000313" key="7">
    <source>
        <dbReference type="Proteomes" id="UP000256690"/>
    </source>
</evidence>
<dbReference type="PROSITE" id="PS50294">
    <property type="entry name" value="WD_REPEATS_REGION"/>
    <property type="match status" value="3"/>
</dbReference>
<dbReference type="Pfam" id="PF24883">
    <property type="entry name" value="NPHP3_N"/>
    <property type="match status" value="1"/>
</dbReference>
<keyword evidence="2" id="KW-0677">Repeat</keyword>
<name>A0A3D8QVN9_9EURO</name>